<evidence type="ECO:0000256" key="1">
    <source>
        <dbReference type="SAM" id="Coils"/>
    </source>
</evidence>
<protein>
    <recommendedName>
        <fullName evidence="4">PPE family protein</fullName>
    </recommendedName>
</protein>
<evidence type="ECO:0008006" key="4">
    <source>
        <dbReference type="Google" id="ProtNLM"/>
    </source>
</evidence>
<dbReference type="Gene3D" id="1.20.1260.20">
    <property type="entry name" value="PPE superfamily"/>
    <property type="match status" value="1"/>
</dbReference>
<evidence type="ECO:0000313" key="3">
    <source>
        <dbReference type="Proteomes" id="UP000198609"/>
    </source>
</evidence>
<dbReference type="Proteomes" id="UP000198609">
    <property type="component" value="Unassembled WGS sequence"/>
</dbReference>
<evidence type="ECO:0000313" key="2">
    <source>
        <dbReference type="EMBL" id="SEC69689.1"/>
    </source>
</evidence>
<organism evidence="2 3">
    <name type="scientific">Streptomyces melanosporofaciens</name>
    <dbReference type="NCBI Taxonomy" id="67327"/>
    <lineage>
        <taxon>Bacteria</taxon>
        <taxon>Bacillati</taxon>
        <taxon>Actinomycetota</taxon>
        <taxon>Actinomycetes</taxon>
        <taxon>Kitasatosporales</taxon>
        <taxon>Streptomycetaceae</taxon>
        <taxon>Streptomyces</taxon>
        <taxon>Streptomyces violaceusniger group</taxon>
    </lineage>
</organism>
<keyword evidence="1" id="KW-0175">Coiled coil</keyword>
<sequence>MVTYHSLITVDLTPLSEAVGKWRTLPGKFRQVGTNLRTEVETPLTNSDWEGEAAEAAFTRIQKAAKEIELAACEAEDVHSLLHDAHKAFKEAKKKLLEYKKDVEDSKQLAIDDTGHVSYKPTNLDDLTPAEQGMQAKNYRDVVADYNRYINEIVANATTTDEILAWALTQDGNGRKEGFSADGYTSTKDAKAGREQARKDLKEVEELAKSKKNLSATEIARANTLLARHEGDPYFSEKFATDLGPKGTLEFWQHVTTGQQFGDERTKNLEKLQRSLGYTLATASHSNSDEMKQWKKDIIKLGPQRVMDTDWEAGTRDPGSYGFQVMSSLLRYGEYDKDFLVDYGKGYPDPHSKDGRTGGLFEFDRKHKDDLKDLYWPDGYETYVNFGEDNDHGVDPMAGYMESLGHNPEAAQTIFHRDRFEQDASVPPNDDLMYLLKERKWLNGNFFADDGKGYGYDELGHAFEAASLGHPYDQPELGLHRDPASVNVATQLISVVGDNSGILADKQGLSDSLARVGAGYIDNLDWATANHGDAESGAKTRDAAFGALGPSDISVANETAKNFLSAVGRDDSGYQILSAAQHDFTTNVLKAHPNADDPLTLALGTGAETQGILDEARSDAIMSDANDSKEEKARKLSEAGEWQKYRTSTGISTVTSLVTVPFEAAKATPFVTPFVDAATGAIDTQAGINIDREIEKQQKEFDAKVDADAHNMQKKFVETSQRRSVNPLDAYIAGHPELDNSAWYNQASERVKAGYIRGVGDAQLTGSGS</sequence>
<keyword evidence="3" id="KW-1185">Reference proteome</keyword>
<name>A0A1H4ULL9_STRMJ</name>
<reference evidence="3" key="1">
    <citation type="submission" date="2016-10" db="EMBL/GenBank/DDBJ databases">
        <authorList>
            <person name="Varghese N."/>
            <person name="Submissions S."/>
        </authorList>
    </citation>
    <scope>NUCLEOTIDE SEQUENCE [LARGE SCALE GENOMIC DNA]</scope>
    <source>
        <strain evidence="3">DSM 40318</strain>
    </source>
</reference>
<accession>A0A1H4ULL9</accession>
<dbReference type="InterPro" id="IPR038332">
    <property type="entry name" value="PPE_sf"/>
</dbReference>
<proteinExistence type="predicted"/>
<dbReference type="EMBL" id="FNST01000002">
    <property type="protein sequence ID" value="SEC69689.1"/>
    <property type="molecule type" value="Genomic_DNA"/>
</dbReference>
<dbReference type="RefSeq" id="WP_093465074.1">
    <property type="nucleotide sequence ID" value="NZ_FNST01000002.1"/>
</dbReference>
<feature type="coiled-coil region" evidence="1">
    <location>
        <begin position="82"/>
        <end position="109"/>
    </location>
</feature>
<feature type="coiled-coil region" evidence="1">
    <location>
        <begin position="187"/>
        <end position="214"/>
    </location>
</feature>
<dbReference type="AlphaFoldDB" id="A0A1H4ULL9"/>
<gene>
    <name evidence="2" type="ORF">SAMN04490356_5156</name>
</gene>